<keyword evidence="6" id="KW-1185">Reference proteome</keyword>
<evidence type="ECO:0000256" key="2">
    <source>
        <dbReference type="ARBA" id="ARBA00023125"/>
    </source>
</evidence>
<sequence>MDMQHYLNNDQLEWNADIENTLNRFPILLRFNEWIKGTNYHYQPGLEIHITQEGEGTLVVGRQVLLQSPRSVVVFRATVPHQMISKSSYKRAVICINFAEAEHDVLPSLHRLIDFGWVPEHSCLTFSLTPKQFQEMEVMCKGLRQELSAREIGWERMALAYVLQVTAFLQRSTAIVENVGNAGNQITPPMKGRKNDLVQLCSDYVCNNLAEELTLKTVAKKFAVSEEHLTRSFTKEMNISFYQYVLLQRVAAGKRLLKETSDVSITEIAFIIGFPSSSHFSRHFRALTEETPTAYRQRLLETQSNG</sequence>
<keyword evidence="1" id="KW-0805">Transcription regulation</keyword>
<keyword evidence="2" id="KW-0238">DNA-binding</keyword>
<dbReference type="Pfam" id="PF02311">
    <property type="entry name" value="AraC_binding"/>
    <property type="match status" value="1"/>
</dbReference>
<dbReference type="InterPro" id="IPR009057">
    <property type="entry name" value="Homeodomain-like_sf"/>
</dbReference>
<dbReference type="SMART" id="SM00342">
    <property type="entry name" value="HTH_ARAC"/>
    <property type="match status" value="1"/>
</dbReference>
<dbReference type="InterPro" id="IPR037923">
    <property type="entry name" value="HTH-like"/>
</dbReference>
<dbReference type="InterPro" id="IPR018062">
    <property type="entry name" value="HTH_AraC-typ_CS"/>
</dbReference>
<dbReference type="PROSITE" id="PS01124">
    <property type="entry name" value="HTH_ARAC_FAMILY_2"/>
    <property type="match status" value="1"/>
</dbReference>
<dbReference type="PRINTS" id="PR00032">
    <property type="entry name" value="HTHARAC"/>
</dbReference>
<accession>A0ABX0J6M2</accession>
<dbReference type="PANTHER" id="PTHR43280:SF2">
    <property type="entry name" value="HTH-TYPE TRANSCRIPTIONAL REGULATOR EXSA"/>
    <property type="match status" value="1"/>
</dbReference>
<evidence type="ECO:0000313" key="6">
    <source>
        <dbReference type="Proteomes" id="UP001165962"/>
    </source>
</evidence>
<dbReference type="PROSITE" id="PS00041">
    <property type="entry name" value="HTH_ARAC_FAMILY_1"/>
    <property type="match status" value="1"/>
</dbReference>
<evidence type="ECO:0000259" key="4">
    <source>
        <dbReference type="PROSITE" id="PS01124"/>
    </source>
</evidence>
<evidence type="ECO:0000256" key="1">
    <source>
        <dbReference type="ARBA" id="ARBA00023015"/>
    </source>
</evidence>
<dbReference type="InterPro" id="IPR003313">
    <property type="entry name" value="AraC-bd"/>
</dbReference>
<dbReference type="SUPFAM" id="SSF51215">
    <property type="entry name" value="Regulatory protein AraC"/>
    <property type="match status" value="1"/>
</dbReference>
<dbReference type="InterPro" id="IPR020449">
    <property type="entry name" value="Tscrpt_reg_AraC-type_HTH"/>
</dbReference>
<organism evidence="5 6">
    <name type="scientific">Paenibacillus agricola</name>
    <dbReference type="NCBI Taxonomy" id="2716264"/>
    <lineage>
        <taxon>Bacteria</taxon>
        <taxon>Bacillati</taxon>
        <taxon>Bacillota</taxon>
        <taxon>Bacilli</taxon>
        <taxon>Bacillales</taxon>
        <taxon>Paenibacillaceae</taxon>
        <taxon>Paenibacillus</taxon>
    </lineage>
</organism>
<protein>
    <submittedName>
        <fullName evidence="5">Helix-turn-helix transcriptional regulator</fullName>
    </submittedName>
</protein>
<dbReference type="RefSeq" id="WP_166149688.1">
    <property type="nucleotide sequence ID" value="NZ_JAAOIW010000004.1"/>
</dbReference>
<dbReference type="Proteomes" id="UP001165962">
    <property type="component" value="Unassembled WGS sequence"/>
</dbReference>
<keyword evidence="3" id="KW-0804">Transcription</keyword>
<dbReference type="Gene3D" id="1.10.10.60">
    <property type="entry name" value="Homeodomain-like"/>
    <property type="match status" value="2"/>
</dbReference>
<proteinExistence type="predicted"/>
<dbReference type="InterPro" id="IPR018060">
    <property type="entry name" value="HTH_AraC"/>
</dbReference>
<dbReference type="EMBL" id="JAAOIW010000004">
    <property type="protein sequence ID" value="NHN30507.1"/>
    <property type="molecule type" value="Genomic_DNA"/>
</dbReference>
<gene>
    <name evidence="5" type="ORF">G9U52_11755</name>
</gene>
<evidence type="ECO:0000313" key="5">
    <source>
        <dbReference type="EMBL" id="NHN30507.1"/>
    </source>
</evidence>
<feature type="domain" description="HTH araC/xylS-type" evidence="4">
    <location>
        <begin position="199"/>
        <end position="298"/>
    </location>
</feature>
<evidence type="ECO:0000256" key="3">
    <source>
        <dbReference type="ARBA" id="ARBA00023163"/>
    </source>
</evidence>
<dbReference type="PANTHER" id="PTHR43280">
    <property type="entry name" value="ARAC-FAMILY TRANSCRIPTIONAL REGULATOR"/>
    <property type="match status" value="1"/>
</dbReference>
<dbReference type="Pfam" id="PF12833">
    <property type="entry name" value="HTH_18"/>
    <property type="match status" value="1"/>
</dbReference>
<comment type="caution">
    <text evidence="5">The sequence shown here is derived from an EMBL/GenBank/DDBJ whole genome shotgun (WGS) entry which is preliminary data.</text>
</comment>
<reference evidence="5" key="1">
    <citation type="submission" date="2020-03" db="EMBL/GenBank/DDBJ databases">
        <title>Draft sequencing of Paenibacilllus sp. S3N08.</title>
        <authorList>
            <person name="Kim D.-U."/>
        </authorList>
    </citation>
    <scope>NUCLEOTIDE SEQUENCE</scope>
    <source>
        <strain evidence="5">S3N08</strain>
    </source>
</reference>
<dbReference type="SUPFAM" id="SSF46689">
    <property type="entry name" value="Homeodomain-like"/>
    <property type="match status" value="2"/>
</dbReference>
<name>A0ABX0J6M2_9BACL</name>